<comment type="caution">
    <text evidence="1">The sequence shown here is derived from an EMBL/GenBank/DDBJ whole genome shotgun (WGS) entry which is preliminary data.</text>
</comment>
<dbReference type="EMBL" id="JABSTQ010009408">
    <property type="protein sequence ID" value="KAG0429477.1"/>
    <property type="molecule type" value="Genomic_DNA"/>
</dbReference>
<organism evidence="1 2">
    <name type="scientific">Ixodes persulcatus</name>
    <name type="common">Taiga tick</name>
    <dbReference type="NCBI Taxonomy" id="34615"/>
    <lineage>
        <taxon>Eukaryota</taxon>
        <taxon>Metazoa</taxon>
        <taxon>Ecdysozoa</taxon>
        <taxon>Arthropoda</taxon>
        <taxon>Chelicerata</taxon>
        <taxon>Arachnida</taxon>
        <taxon>Acari</taxon>
        <taxon>Parasitiformes</taxon>
        <taxon>Ixodida</taxon>
        <taxon>Ixodoidea</taxon>
        <taxon>Ixodidae</taxon>
        <taxon>Ixodinae</taxon>
        <taxon>Ixodes</taxon>
    </lineage>
</organism>
<reference evidence="1 2" key="1">
    <citation type="journal article" date="2020" name="Cell">
        <title>Large-Scale Comparative Analyses of Tick Genomes Elucidate Their Genetic Diversity and Vector Capacities.</title>
        <authorList>
            <consortium name="Tick Genome and Microbiome Consortium (TIGMIC)"/>
            <person name="Jia N."/>
            <person name="Wang J."/>
            <person name="Shi W."/>
            <person name="Du L."/>
            <person name="Sun Y."/>
            <person name="Zhan W."/>
            <person name="Jiang J.F."/>
            <person name="Wang Q."/>
            <person name="Zhang B."/>
            <person name="Ji P."/>
            <person name="Bell-Sakyi L."/>
            <person name="Cui X.M."/>
            <person name="Yuan T.T."/>
            <person name="Jiang B.G."/>
            <person name="Yang W.F."/>
            <person name="Lam T.T."/>
            <person name="Chang Q.C."/>
            <person name="Ding S.J."/>
            <person name="Wang X.J."/>
            <person name="Zhu J.G."/>
            <person name="Ruan X.D."/>
            <person name="Zhao L."/>
            <person name="Wei J.T."/>
            <person name="Ye R.Z."/>
            <person name="Que T.C."/>
            <person name="Du C.H."/>
            <person name="Zhou Y.H."/>
            <person name="Cheng J.X."/>
            <person name="Dai P.F."/>
            <person name="Guo W.B."/>
            <person name="Han X.H."/>
            <person name="Huang E.J."/>
            <person name="Li L.F."/>
            <person name="Wei W."/>
            <person name="Gao Y.C."/>
            <person name="Liu J.Z."/>
            <person name="Shao H.Z."/>
            <person name="Wang X."/>
            <person name="Wang C.C."/>
            <person name="Yang T.C."/>
            <person name="Huo Q.B."/>
            <person name="Li W."/>
            <person name="Chen H.Y."/>
            <person name="Chen S.E."/>
            <person name="Zhou L.G."/>
            <person name="Ni X.B."/>
            <person name="Tian J.H."/>
            <person name="Sheng Y."/>
            <person name="Liu T."/>
            <person name="Pan Y.S."/>
            <person name="Xia L.Y."/>
            <person name="Li J."/>
            <person name="Zhao F."/>
            <person name="Cao W.C."/>
        </authorList>
    </citation>
    <scope>NUCLEOTIDE SEQUENCE [LARGE SCALE GENOMIC DNA]</scope>
    <source>
        <strain evidence="1">Iper-2018</strain>
    </source>
</reference>
<name>A0AC60Q6K7_IXOPE</name>
<gene>
    <name evidence="1" type="ORF">HPB47_023599</name>
</gene>
<feature type="non-terminal residue" evidence="1">
    <location>
        <position position="60"/>
    </location>
</feature>
<evidence type="ECO:0000313" key="2">
    <source>
        <dbReference type="Proteomes" id="UP000805193"/>
    </source>
</evidence>
<accession>A0AC60Q6K7</accession>
<protein>
    <submittedName>
        <fullName evidence="1">Uncharacterized protein</fullName>
    </submittedName>
</protein>
<keyword evidence="2" id="KW-1185">Reference proteome</keyword>
<sequence>WDGQRVPMLGRSSVPACRRMPATLLSSTRISALQTFPKGTRRLRARTTRAPERFLVRCLS</sequence>
<dbReference type="Proteomes" id="UP000805193">
    <property type="component" value="Unassembled WGS sequence"/>
</dbReference>
<evidence type="ECO:0000313" key="1">
    <source>
        <dbReference type="EMBL" id="KAG0429477.1"/>
    </source>
</evidence>
<feature type="non-terminal residue" evidence="1">
    <location>
        <position position="1"/>
    </location>
</feature>
<proteinExistence type="predicted"/>